<organism evidence="2 3">
    <name type="scientific">Wenjunlia vitaminophila</name>
    <name type="common">Streptomyces vitaminophilus</name>
    <dbReference type="NCBI Taxonomy" id="76728"/>
    <lineage>
        <taxon>Bacteria</taxon>
        <taxon>Bacillati</taxon>
        <taxon>Actinomycetota</taxon>
        <taxon>Actinomycetes</taxon>
        <taxon>Kitasatosporales</taxon>
        <taxon>Streptomycetaceae</taxon>
        <taxon>Wenjunlia</taxon>
    </lineage>
</organism>
<dbReference type="EMBL" id="LLZU01000005">
    <property type="protein sequence ID" value="KRV50535.1"/>
    <property type="molecule type" value="Genomic_DNA"/>
</dbReference>
<accession>A0A0T6LWK1</accession>
<dbReference type="Proteomes" id="UP000050867">
    <property type="component" value="Unassembled WGS sequence"/>
</dbReference>
<dbReference type="OrthoDB" id="9811945at2"/>
<evidence type="ECO:0000313" key="2">
    <source>
        <dbReference type="EMBL" id="KRV50535.1"/>
    </source>
</evidence>
<feature type="region of interest" description="Disordered" evidence="1">
    <location>
        <begin position="1"/>
        <end position="67"/>
    </location>
</feature>
<dbReference type="STRING" id="76728.AQ490_15795"/>
<evidence type="ECO:0000313" key="3">
    <source>
        <dbReference type="Proteomes" id="UP000050867"/>
    </source>
</evidence>
<comment type="caution">
    <text evidence="2">The sequence shown here is derived from an EMBL/GenBank/DDBJ whole genome shotgun (WGS) entry which is preliminary data.</text>
</comment>
<gene>
    <name evidence="2" type="ORF">AQ490_15795</name>
</gene>
<protein>
    <submittedName>
        <fullName evidence="2">Uncharacterized protein</fullName>
    </submittedName>
</protein>
<reference evidence="2 3" key="1">
    <citation type="submission" date="2015-10" db="EMBL/GenBank/DDBJ databases">
        <title>Draft genome sequence of pyrrolomycin-producing Streptomyces vitaminophilus.</title>
        <authorList>
            <person name="Graham D.E."/>
            <person name="Mahan K.M."/>
            <person name="Klingeman D.M."/>
            <person name="Hettich R.L."/>
            <person name="Parry R.J."/>
        </authorList>
    </citation>
    <scope>NUCLEOTIDE SEQUENCE [LARGE SCALE GENOMIC DNA]</scope>
    <source>
        <strain evidence="2 3">ATCC 31673</strain>
    </source>
</reference>
<sequence>MLESTRPQSHVEGPSAGPSDRTVTQVGVAGEAEGQRPGAQPPVRRPDDARTVTVAPSPEPGRGRHRACGDYWFDEHEKRTDTAAPGAFR</sequence>
<dbReference type="RefSeq" id="WP_018381581.1">
    <property type="nucleotide sequence ID" value="NZ_LLZU01000005.1"/>
</dbReference>
<dbReference type="AlphaFoldDB" id="A0A0T6LWK1"/>
<proteinExistence type="predicted"/>
<evidence type="ECO:0000256" key="1">
    <source>
        <dbReference type="SAM" id="MobiDB-lite"/>
    </source>
</evidence>
<keyword evidence="3" id="KW-1185">Reference proteome</keyword>
<name>A0A0T6LWK1_WENVI</name>